<dbReference type="EMBL" id="QDDR01000026">
    <property type="protein sequence ID" value="PVE44795.1"/>
    <property type="molecule type" value="Genomic_DNA"/>
</dbReference>
<dbReference type="Proteomes" id="UP000244810">
    <property type="component" value="Unassembled WGS sequence"/>
</dbReference>
<reference evidence="3 4" key="1">
    <citation type="journal article" date="2011" name="Syst. Appl. Microbiol.">
        <title>Defluviimonas denitrificans gen. nov., sp. nov., and Pararhodobacter aggregans gen. nov., sp. nov., non-phototrophic Rhodobacteraceae from the biofilter of a marine aquaculture.</title>
        <authorList>
            <person name="Foesel B.U."/>
            <person name="Drake H.L."/>
            <person name="Schramm A."/>
        </authorList>
    </citation>
    <scope>NUCLEOTIDE SEQUENCE [LARGE SCALE GENOMIC DNA]</scope>
    <source>
        <strain evidence="3 4">D1-19</strain>
    </source>
</reference>
<dbReference type="SMART" id="SM00429">
    <property type="entry name" value="IPT"/>
    <property type="match status" value="4"/>
</dbReference>
<dbReference type="InterPro" id="IPR015919">
    <property type="entry name" value="Cadherin-like_sf"/>
</dbReference>
<dbReference type="AlphaFoldDB" id="A0A2T7UJF0"/>
<gene>
    <name evidence="3" type="ORF">DDE23_24685</name>
</gene>
<dbReference type="SUPFAM" id="SSF81296">
    <property type="entry name" value="E set domains"/>
    <property type="match status" value="4"/>
</dbReference>
<dbReference type="InterPro" id="IPR032109">
    <property type="entry name" value="Big_3_5"/>
</dbReference>
<dbReference type="Pfam" id="PF01833">
    <property type="entry name" value="TIG"/>
    <property type="match status" value="4"/>
</dbReference>
<organism evidence="3 4">
    <name type="scientific">Pararhodobacter aggregans</name>
    <dbReference type="NCBI Taxonomy" id="404875"/>
    <lineage>
        <taxon>Bacteria</taxon>
        <taxon>Pseudomonadati</taxon>
        <taxon>Pseudomonadota</taxon>
        <taxon>Alphaproteobacteria</taxon>
        <taxon>Rhodobacterales</taxon>
        <taxon>Paracoccaceae</taxon>
        <taxon>Pararhodobacter</taxon>
    </lineage>
</organism>
<proteinExistence type="predicted"/>
<feature type="domain" description="IPT/TIG" evidence="2">
    <location>
        <begin position="526"/>
        <end position="618"/>
    </location>
</feature>
<dbReference type="GO" id="GO:0005509">
    <property type="term" value="F:calcium ion binding"/>
    <property type="evidence" value="ECO:0007669"/>
    <property type="project" value="InterPro"/>
</dbReference>
<evidence type="ECO:0000313" key="4">
    <source>
        <dbReference type="Proteomes" id="UP000244810"/>
    </source>
</evidence>
<evidence type="ECO:0000259" key="2">
    <source>
        <dbReference type="SMART" id="SM00429"/>
    </source>
</evidence>
<accession>A0A2T7UJF0</accession>
<feature type="domain" description="IPT/TIG" evidence="2">
    <location>
        <begin position="699"/>
        <end position="787"/>
    </location>
</feature>
<keyword evidence="1" id="KW-0325">Glycoprotein</keyword>
<dbReference type="InterPro" id="IPR002909">
    <property type="entry name" value="IPT_dom"/>
</dbReference>
<name>A0A2T7UJF0_9RHOB</name>
<feature type="domain" description="IPT/TIG" evidence="2">
    <location>
        <begin position="190"/>
        <end position="268"/>
    </location>
</feature>
<dbReference type="InterPro" id="IPR013783">
    <property type="entry name" value="Ig-like_fold"/>
</dbReference>
<dbReference type="CDD" id="cd00603">
    <property type="entry name" value="IPT_PCSR"/>
    <property type="match status" value="1"/>
</dbReference>
<dbReference type="SUPFAM" id="SSF49313">
    <property type="entry name" value="Cadherin-like"/>
    <property type="match status" value="1"/>
</dbReference>
<sequence length="968" mass="95314">MSNTSLPNGRQGQSYGQTISVSGGTSPYSYSVSGLPAGLSQSGSVISGTPTVQGTFSVVVRVTGQNGGYEEKTLSLTIDPPLYTALMTGHPQALTYTNPNPSIAGANVSLAVYLVSSSGVVWPTGTITATSGGWSCSGSLTQGAPAFRSLLEAACPALPVGTHSILVSYSGDSQHTPNSITISHTVVPAAPTIASISPPALTIGGGTFVITGTNLSTTTSVTIGGIAGTVTVNSDTQLTVATAGTTVGTKTVEVTTAGGTATGSLTFYTETVVTTVSTYTLAASGGTTVTLGGTGFVGITSVTVDGTAATSFSIDSVTSMSFVAPAGSGGSIIVRLVKEVVSGFTSQRNLSGFAYAAPLTWVTTSLPDATLGSAYSQSVSATGGIGAITYDATGILPVGLALSSSGTISWTPATTGTFSLDLTATAGVESTPTTLTLTVTANPPTLTGITPNNYASVNAPTTRSLIGTNLTGVTDVTLAGSSVSFTPVSNTQIDLTLPATAADGAATIEVTTPGGTATIPFYFYRPLTVSSISPSTLPASGGTVTITGTGFTGALGNVSSILVGAVNAGTATNITVVNDTTITATFPARAPEVGARVFLSKPASPSLMLLADGTVTYAAAPSVNPGLYAAEFSGNATLTGVDLDYVSNATLGGAPVFFTVPNSGQLQFTAPASGTHGLNTLTLTVPGGTINVDVYLYSVPVLSSATPAQGASTGGETITLAGSGFVGAYDLVVSIGGTDVTATVVSDTQATFVTPALIAGPYTVQLSKGITPSTSFCCSVQVAFSLFDPPALSVASLPDGQVGAAYSQTITATSGATPYAFAATGLPDGLSMSSAGTISGTPTEAGTFSVTLTVTDNNTLQDSLTLPLIIAKAGTSLSLDSSVNPAVLGSGVTFTATLAGGDGPTGEVSFFDGATLLGTGTLTGGVATLTTGALSTGTHEITAHYAGDANHAAATSPVLSQVIAPLSP</sequence>
<keyword evidence="4" id="KW-1185">Reference proteome</keyword>
<evidence type="ECO:0000256" key="1">
    <source>
        <dbReference type="ARBA" id="ARBA00023180"/>
    </source>
</evidence>
<dbReference type="Pfam" id="PF16640">
    <property type="entry name" value="Big_3_5"/>
    <property type="match status" value="1"/>
</dbReference>
<dbReference type="GO" id="GO:0016020">
    <property type="term" value="C:membrane"/>
    <property type="evidence" value="ECO:0007669"/>
    <property type="project" value="InterPro"/>
</dbReference>
<dbReference type="InterPro" id="IPR052014">
    <property type="entry name" value="Dictyostelium_Tiger"/>
</dbReference>
<dbReference type="Gene3D" id="2.60.40.10">
    <property type="entry name" value="Immunoglobulins"/>
    <property type="match status" value="10"/>
</dbReference>
<feature type="non-terminal residue" evidence="3">
    <location>
        <position position="968"/>
    </location>
</feature>
<dbReference type="PANTHER" id="PTHR31341">
    <property type="entry name" value="IPT/TIG DOMAIN-CONTAINING PROTEIN-RELATED-RELATED"/>
    <property type="match status" value="1"/>
</dbReference>
<feature type="domain" description="IPT/TIG" evidence="2">
    <location>
        <begin position="270"/>
        <end position="356"/>
    </location>
</feature>
<evidence type="ECO:0000313" key="3">
    <source>
        <dbReference type="EMBL" id="PVE44795.1"/>
    </source>
</evidence>
<dbReference type="CDD" id="cd00102">
    <property type="entry name" value="IPT"/>
    <property type="match status" value="1"/>
</dbReference>
<comment type="caution">
    <text evidence="3">The sequence shown here is derived from an EMBL/GenBank/DDBJ whole genome shotgun (WGS) entry which is preliminary data.</text>
</comment>
<dbReference type="Pfam" id="PF05345">
    <property type="entry name" value="He_PIG"/>
    <property type="match status" value="3"/>
</dbReference>
<protein>
    <recommendedName>
        <fullName evidence="2">IPT/TIG domain-containing protein</fullName>
    </recommendedName>
</protein>
<dbReference type="InterPro" id="IPR014756">
    <property type="entry name" value="Ig_E-set"/>
</dbReference>